<keyword evidence="6" id="KW-0732">Signal</keyword>
<dbReference type="Gene3D" id="3.20.20.370">
    <property type="entry name" value="Glycoside hydrolase/deacetylase"/>
    <property type="match status" value="1"/>
</dbReference>
<keyword evidence="5" id="KW-0119">Carbohydrate metabolism</keyword>
<dbReference type="InterPro" id="IPR011330">
    <property type="entry name" value="Glyco_hydro/deAcase_b/a-brl"/>
</dbReference>
<dbReference type="GO" id="GO:0016787">
    <property type="term" value="F:hydrolase activity"/>
    <property type="evidence" value="ECO:0007669"/>
    <property type="project" value="UniProtKB-KW"/>
</dbReference>
<sequence length="349" mass="38718">MRTTIWVLLLLALSYQPLFSQQEMTYAERLGFPAGKKVVIFHVDDAGMSFESNEGAIKSIKEGVATSCSIMMPCPWAASFVKKALDEPMDAGLHLTLTSEWKHYRWPPVAGKAAVPGLVDEEGALWASVEEVIANATPDEVEIEIRAQIDRALSLGLNPTHMDSHMGTLFYHGPFLERYIKVGMEYGIPVMFPGGINKLLGLSMNNNMIKRLKKEGKYKEGMELPSNALMDKAPMIGKQIWAAGLPVLDDLHTISGNWSPDHEVDDEGLGAYKVEKCKELLTAMEPGLAMVIVHSNGDTKTFDRISGSGKSRYADMLAMTSPELQKFIEKEGIVLTTWAEVMERRKKIK</sequence>
<keyword evidence="4" id="KW-0460">Magnesium</keyword>
<accession>A0A0H4PE81</accession>
<dbReference type="GO" id="GO:0005975">
    <property type="term" value="P:carbohydrate metabolic process"/>
    <property type="evidence" value="ECO:0007669"/>
    <property type="project" value="InterPro"/>
</dbReference>
<keyword evidence="8" id="KW-1185">Reference proteome</keyword>
<dbReference type="CDD" id="cd10802">
    <property type="entry name" value="YdjC_TTHB029_like"/>
    <property type="match status" value="1"/>
</dbReference>
<dbReference type="PANTHER" id="PTHR31609">
    <property type="entry name" value="YDJC DEACETYLASE FAMILY MEMBER"/>
    <property type="match status" value="1"/>
</dbReference>
<reference evidence="7 8" key="1">
    <citation type="submission" date="2015-07" db="EMBL/GenBank/DDBJ databases">
        <authorList>
            <person name="Kim K.M."/>
        </authorList>
    </citation>
    <scope>NUCLEOTIDE SEQUENCE [LARGE SCALE GENOMIC DNA]</scope>
    <source>
        <strain evidence="7 8">KCTC 12363</strain>
    </source>
</reference>
<dbReference type="AlphaFoldDB" id="A0A0H4PE81"/>
<name>A0A0H4PE81_9BACT</name>
<organism evidence="7 8">
    <name type="scientific">Cyclobacterium amurskyense</name>
    <dbReference type="NCBI Taxonomy" id="320787"/>
    <lineage>
        <taxon>Bacteria</taxon>
        <taxon>Pseudomonadati</taxon>
        <taxon>Bacteroidota</taxon>
        <taxon>Cytophagia</taxon>
        <taxon>Cytophagales</taxon>
        <taxon>Cyclobacteriaceae</taxon>
        <taxon>Cyclobacterium</taxon>
    </lineage>
</organism>
<evidence type="ECO:0000256" key="3">
    <source>
        <dbReference type="ARBA" id="ARBA00022801"/>
    </source>
</evidence>
<dbReference type="EMBL" id="CP012040">
    <property type="protein sequence ID" value="AKP51430.1"/>
    <property type="molecule type" value="Genomic_DNA"/>
</dbReference>
<evidence type="ECO:0000256" key="1">
    <source>
        <dbReference type="ARBA" id="ARBA00001946"/>
    </source>
</evidence>
<feature type="chain" id="PRO_5005208622" evidence="6">
    <location>
        <begin position="21"/>
        <end position="349"/>
    </location>
</feature>
<evidence type="ECO:0000256" key="4">
    <source>
        <dbReference type="ARBA" id="ARBA00022842"/>
    </source>
</evidence>
<dbReference type="KEGG" id="camu:CA2015_2004"/>
<dbReference type="GO" id="GO:0019213">
    <property type="term" value="F:deacetylase activity"/>
    <property type="evidence" value="ECO:0007669"/>
    <property type="project" value="TreeGrafter"/>
</dbReference>
<gene>
    <name evidence="7" type="ORF">CA2015_2004</name>
</gene>
<evidence type="ECO:0000256" key="6">
    <source>
        <dbReference type="SAM" id="SignalP"/>
    </source>
</evidence>
<keyword evidence="2" id="KW-0479">Metal-binding</keyword>
<dbReference type="OrthoDB" id="9774177at2"/>
<feature type="signal peptide" evidence="6">
    <location>
        <begin position="1"/>
        <end position="20"/>
    </location>
</feature>
<dbReference type="SUPFAM" id="SSF88713">
    <property type="entry name" value="Glycoside hydrolase/deacetylase"/>
    <property type="match status" value="1"/>
</dbReference>
<evidence type="ECO:0000256" key="5">
    <source>
        <dbReference type="ARBA" id="ARBA00023277"/>
    </source>
</evidence>
<keyword evidence="3" id="KW-0378">Hydrolase</keyword>
<dbReference type="GO" id="GO:0046872">
    <property type="term" value="F:metal ion binding"/>
    <property type="evidence" value="ECO:0007669"/>
    <property type="project" value="UniProtKB-KW"/>
</dbReference>
<evidence type="ECO:0000313" key="7">
    <source>
        <dbReference type="EMBL" id="AKP51430.1"/>
    </source>
</evidence>
<dbReference type="PANTHER" id="PTHR31609:SF1">
    <property type="entry name" value="CARBOHYDRATE DEACETYLASE"/>
    <property type="match status" value="1"/>
</dbReference>
<dbReference type="InterPro" id="IPR006879">
    <property type="entry name" value="YdjC-like"/>
</dbReference>
<evidence type="ECO:0000256" key="2">
    <source>
        <dbReference type="ARBA" id="ARBA00022723"/>
    </source>
</evidence>
<dbReference type="Proteomes" id="UP000036520">
    <property type="component" value="Chromosome"/>
</dbReference>
<comment type="cofactor">
    <cofactor evidence="1">
        <name>Mg(2+)</name>
        <dbReference type="ChEBI" id="CHEBI:18420"/>
    </cofactor>
</comment>
<dbReference type="RefSeq" id="WP_048644463.1">
    <property type="nucleotide sequence ID" value="NZ_CP012040.1"/>
</dbReference>
<evidence type="ECO:0000313" key="8">
    <source>
        <dbReference type="Proteomes" id="UP000036520"/>
    </source>
</evidence>
<dbReference type="Pfam" id="PF04794">
    <property type="entry name" value="YdjC"/>
    <property type="match status" value="1"/>
</dbReference>
<dbReference type="STRING" id="320787.CA2015_2004"/>
<protein>
    <submittedName>
        <fullName evidence="7">YdjC family protein</fullName>
    </submittedName>
</protein>
<proteinExistence type="predicted"/>
<dbReference type="PATRIC" id="fig|320787.5.peg.2209"/>